<evidence type="ECO:0000313" key="2">
    <source>
        <dbReference type="Proteomes" id="UP000094329"/>
    </source>
</evidence>
<proteinExistence type="predicted"/>
<name>A0ABX2ZYL6_9GAMM</name>
<gene>
    <name evidence="1" type="ORF">BGC07_16055</name>
</gene>
<evidence type="ECO:0000313" key="1">
    <source>
        <dbReference type="EMBL" id="ODN41608.1"/>
    </source>
</evidence>
<dbReference type="EMBL" id="MDTU01000002">
    <property type="protein sequence ID" value="ODN41608.1"/>
    <property type="molecule type" value="Genomic_DNA"/>
</dbReference>
<protein>
    <submittedName>
        <fullName evidence="1">Uncharacterized protein</fullName>
    </submittedName>
</protein>
<accession>A0ABX2ZYL6</accession>
<dbReference type="RefSeq" id="WP_069314072.1">
    <property type="nucleotide sequence ID" value="NZ_MDTU01000002.1"/>
</dbReference>
<keyword evidence="2" id="KW-1185">Reference proteome</keyword>
<organism evidence="1 2">
    <name type="scientific">Piscirickettsia litoralis</name>
    <dbReference type="NCBI Taxonomy" id="1891921"/>
    <lineage>
        <taxon>Bacteria</taxon>
        <taxon>Pseudomonadati</taxon>
        <taxon>Pseudomonadota</taxon>
        <taxon>Gammaproteobacteria</taxon>
        <taxon>Thiotrichales</taxon>
        <taxon>Piscirickettsiaceae</taxon>
        <taxon>Piscirickettsia</taxon>
    </lineage>
</organism>
<comment type="caution">
    <text evidence="1">The sequence shown here is derived from an EMBL/GenBank/DDBJ whole genome shotgun (WGS) entry which is preliminary data.</text>
</comment>
<dbReference type="Proteomes" id="UP000094329">
    <property type="component" value="Unassembled WGS sequence"/>
</dbReference>
<reference evidence="1 2" key="1">
    <citation type="submission" date="2016-08" db="EMBL/GenBank/DDBJ databases">
        <title>Draft genome sequence of Candidatus Piscirickettsia litoralis, from seawater.</title>
        <authorList>
            <person name="Wan X."/>
            <person name="Lee A.J."/>
            <person name="Hou S."/>
            <person name="Donachie S.P."/>
        </authorList>
    </citation>
    <scope>NUCLEOTIDE SEQUENCE [LARGE SCALE GENOMIC DNA]</scope>
    <source>
        <strain evidence="1 2">Y2</strain>
    </source>
</reference>
<sequence length="73" mass="8133">MSQNFFAGFQEYCEEYSNAEEKVLEWFEKNEAANSEVAEKSSTEENADACLFLTKQEEQNNSAKIATAAPSPG</sequence>